<evidence type="ECO:0000256" key="10">
    <source>
        <dbReference type="RuleBase" id="RU365067"/>
    </source>
</evidence>
<comment type="similarity">
    <text evidence="3 10">Belongs to the RFT1 family.</text>
</comment>
<evidence type="ECO:0000256" key="9">
    <source>
        <dbReference type="ARBA" id="ARBA00045912"/>
    </source>
</evidence>
<evidence type="ECO:0000256" key="1">
    <source>
        <dbReference type="ARBA" id="ARBA00004477"/>
    </source>
</evidence>
<dbReference type="PANTHER" id="PTHR13117:SF5">
    <property type="entry name" value="PROTEIN RFT1 HOMOLOG"/>
    <property type="match status" value="1"/>
</dbReference>
<feature type="transmembrane region" description="Helical" evidence="10">
    <location>
        <begin position="479"/>
        <end position="502"/>
    </location>
</feature>
<keyword evidence="4 10" id="KW-0812">Transmembrane</keyword>
<dbReference type="InterPro" id="IPR007594">
    <property type="entry name" value="RFT1"/>
</dbReference>
<evidence type="ECO:0000313" key="11">
    <source>
        <dbReference type="EMBL" id="CUS11637.1"/>
    </source>
</evidence>
<feature type="transmembrane region" description="Helical" evidence="10">
    <location>
        <begin position="31"/>
        <end position="51"/>
    </location>
</feature>
<evidence type="ECO:0000256" key="7">
    <source>
        <dbReference type="ARBA" id="ARBA00023136"/>
    </source>
</evidence>
<comment type="function">
    <text evidence="9 10">Intramembrane glycolipid transporter that operates in the biosynthetic pathway of dolichol-linked oligosaccharides, the glycan precursors employed in protein asparagine (N)-glycosylation. The sequential addition of sugars to dolichol pyrophosphate produces dolichol-linked oligosaccharides containing fourteen sugars, including two GlcNAcs, nine mannoses and three glucoses. Once assembled, the oligosaccharide is transferred from the lipid to nascent proteins by oligosaccharyltransferases. The assembly of dolichol-linked oligosaccharides begins on the cytosolic side of the endoplasmic reticulum membrane and finishes in its lumen. RFT1 could mediate the translocation of the cytosolically oriented intermediate DolPP-GlcNAc2Man5, produced by ALG11, into the ER lumen where dolichol-linked oligosaccharides assembly continues. However, the intramembrane lipid transporter activity could not be confirmed in vitro.</text>
</comment>
<evidence type="ECO:0000256" key="2">
    <source>
        <dbReference type="ARBA" id="ARBA00004922"/>
    </source>
</evidence>
<feature type="transmembrane region" description="Helical" evidence="10">
    <location>
        <begin position="423"/>
        <end position="442"/>
    </location>
</feature>
<dbReference type="AlphaFoldDB" id="A0A292PZ08"/>
<evidence type="ECO:0000313" key="12">
    <source>
        <dbReference type="Proteomes" id="UP001412239"/>
    </source>
</evidence>
<protein>
    <recommendedName>
        <fullName evidence="8 10">Man(5)GlcNAc(2)-PP-dolichol translocation protein RFT1</fullName>
    </recommendedName>
</protein>
<evidence type="ECO:0000256" key="6">
    <source>
        <dbReference type="ARBA" id="ARBA00022989"/>
    </source>
</evidence>
<feature type="transmembrane region" description="Helical" evidence="10">
    <location>
        <begin position="130"/>
        <end position="150"/>
    </location>
</feature>
<evidence type="ECO:0000256" key="4">
    <source>
        <dbReference type="ARBA" id="ARBA00022692"/>
    </source>
</evidence>
<accession>A0A292PZ08</accession>
<evidence type="ECO:0000256" key="8">
    <source>
        <dbReference type="ARBA" id="ARBA00044793"/>
    </source>
</evidence>
<gene>
    <name evidence="11" type="ORF">GSTUAT00004264001</name>
</gene>
<dbReference type="Proteomes" id="UP001412239">
    <property type="component" value="Unassembled WGS sequence"/>
</dbReference>
<evidence type="ECO:0000256" key="3">
    <source>
        <dbReference type="ARBA" id="ARBA00010288"/>
    </source>
</evidence>
<feature type="transmembrane region" description="Helical" evidence="10">
    <location>
        <begin position="57"/>
        <end position="76"/>
    </location>
</feature>
<dbReference type="GO" id="GO:0005789">
    <property type="term" value="C:endoplasmic reticulum membrane"/>
    <property type="evidence" value="ECO:0007669"/>
    <property type="project" value="UniProtKB-SubCell"/>
</dbReference>
<feature type="transmembrane region" description="Helical" evidence="10">
    <location>
        <begin position="236"/>
        <end position="258"/>
    </location>
</feature>
<keyword evidence="7 10" id="KW-0472">Membrane</keyword>
<dbReference type="GO" id="GO:0034203">
    <property type="term" value="P:glycolipid translocation"/>
    <property type="evidence" value="ECO:0007669"/>
    <property type="project" value="TreeGrafter"/>
</dbReference>
<name>A0A292PZ08_9PEZI</name>
<keyword evidence="12" id="KW-1185">Reference proteome</keyword>
<organism evidence="11 12">
    <name type="scientific">Tuber aestivum</name>
    <name type="common">summer truffle</name>
    <dbReference type="NCBI Taxonomy" id="59557"/>
    <lineage>
        <taxon>Eukaryota</taxon>
        <taxon>Fungi</taxon>
        <taxon>Dikarya</taxon>
        <taxon>Ascomycota</taxon>
        <taxon>Pezizomycotina</taxon>
        <taxon>Pezizomycetes</taxon>
        <taxon>Pezizales</taxon>
        <taxon>Tuberaceae</taxon>
        <taxon>Tuber</taxon>
    </lineage>
</organism>
<feature type="transmembrane region" description="Helical" evidence="10">
    <location>
        <begin position="380"/>
        <end position="403"/>
    </location>
</feature>
<dbReference type="GO" id="GO:0006488">
    <property type="term" value="P:dolichol-linked oligosaccharide biosynthetic process"/>
    <property type="evidence" value="ECO:0007669"/>
    <property type="project" value="InterPro"/>
</dbReference>
<comment type="pathway">
    <text evidence="2">Protein modification; protein glycosylation.</text>
</comment>
<keyword evidence="10" id="KW-0813">Transport</keyword>
<dbReference type="Pfam" id="PF04506">
    <property type="entry name" value="Rft-1"/>
    <property type="match status" value="1"/>
</dbReference>
<feature type="transmembrane region" description="Helical" evidence="10">
    <location>
        <begin position="204"/>
        <end position="224"/>
    </location>
</feature>
<reference evidence="11" key="1">
    <citation type="submission" date="2015-10" db="EMBL/GenBank/DDBJ databases">
        <authorList>
            <person name="Regsiter A."/>
            <person name="william w."/>
        </authorList>
    </citation>
    <scope>NUCLEOTIDE SEQUENCE</scope>
    <source>
        <strain evidence="11">Montdore</strain>
    </source>
</reference>
<evidence type="ECO:0000256" key="5">
    <source>
        <dbReference type="ARBA" id="ARBA00022824"/>
    </source>
</evidence>
<feature type="non-terminal residue" evidence="11">
    <location>
        <position position="545"/>
    </location>
</feature>
<proteinExistence type="inferred from homology"/>
<dbReference type="EMBL" id="LN891015">
    <property type="protein sequence ID" value="CUS11637.1"/>
    <property type="molecule type" value="Genomic_DNA"/>
</dbReference>
<keyword evidence="5 10" id="KW-0256">Endoplasmic reticulum</keyword>
<feature type="transmembrane region" description="Helical" evidence="10">
    <location>
        <begin position="170"/>
        <end position="192"/>
    </location>
</feature>
<keyword evidence="6 10" id="KW-1133">Transmembrane helix</keyword>
<sequence>MSSKPPKRPPPRDGKENRQSLLSASAESAKFLILLQVISRLLTFLVNQLLLQYLSPSLLGISVQLELFMISILYFSRESLRTALQRQSSSPTTNTTTAAAAAPTSTKTLGTRGKLIEGTQAAHRQTVINLSLLILPLGLLFAATLSLFYARSFASSETVSQPFFIESVCLYALATIIELAAEPYFALAQLGLRYKVRAAAESAAAFARCILTCGVTVAVAKGGFGERLKGQGVGPLGFAVGQAGYAVVLLAVYVWCFWGEDGRGRWGIGLRGIESRKSGYHLTYFHKPLTSLATSMWLQSALKHLLTQGDSLLITYFTTNHAQGIYALSSNYGSLIARMLFQPVEESSRNLFAKLLSSTTDPSRENITSAKITLQTLLKLYFLLSIFFVSLAAPFAPFVLSLIAGRQWTTAKDAGETLSAFCYYIPLLAINGVTEAFVQSVANERELAGQSAWMFAFSLGFAAVGWVFLRVLGWGARGLVAANGVNMLVRILWSAGFVRGYFTRLEKKEERGKEGEGIREVLPSWMFLSTALGVGALARGVVSER</sequence>
<feature type="transmembrane region" description="Helical" evidence="10">
    <location>
        <begin position="454"/>
        <end position="473"/>
    </location>
</feature>
<comment type="subcellular location">
    <subcellularLocation>
        <location evidence="1 10">Endoplasmic reticulum membrane</location>
        <topology evidence="1 10">Multi-pass membrane protein</topology>
    </subcellularLocation>
</comment>
<dbReference type="PANTHER" id="PTHR13117">
    <property type="entry name" value="ENDOPLASMIC RETICULUM MULTISPAN TRANSMEMBRANE PROTEIN-RELATED"/>
    <property type="match status" value="1"/>
</dbReference>
<feature type="transmembrane region" description="Helical" evidence="10">
    <location>
        <begin position="522"/>
        <end position="542"/>
    </location>
</feature>